<evidence type="ECO:0000313" key="1">
    <source>
        <dbReference type="EMBL" id="CUR57285.1"/>
    </source>
</evidence>
<name>A0A2P2C5I7_9ZZZZ</name>
<sequence length="183" mass="20266">MVSSGRYRQRQQGALTRCGASSSAFGLSIGVPSVGTSPGLAGKRWGGIGGAVVGVTLSAVGVEAMKDYVRAHRVPWPNADSTTARKHRKTAYNLYQIWMTRKKTGNKDLFKYGITRLALGKGRPQSQIGTCNRNAAVVKDSCHWRWVRVHIAGWYRARGWEATYCARYVARKNHRPLGMKRCV</sequence>
<protein>
    <submittedName>
        <fullName evidence="1">Uncharacterized protein</fullName>
    </submittedName>
</protein>
<dbReference type="AlphaFoldDB" id="A0A2P2C5I7"/>
<accession>A0A2P2C5I7</accession>
<gene>
    <name evidence="1" type="ORF">NOCA240031</name>
</gene>
<reference evidence="1" key="1">
    <citation type="submission" date="2015-08" db="EMBL/GenBank/DDBJ databases">
        <authorList>
            <person name="Babu N.S."/>
            <person name="Beckwith C.J."/>
            <person name="Beseler K.G."/>
            <person name="Brison A."/>
            <person name="Carone J.V."/>
            <person name="Caskin T.P."/>
            <person name="Diamond M."/>
            <person name="Durham M.E."/>
            <person name="Foxe J.M."/>
            <person name="Go M."/>
            <person name="Henderson B.A."/>
            <person name="Jones I.B."/>
            <person name="McGettigan J.A."/>
            <person name="Micheletti S.J."/>
            <person name="Nasrallah M.E."/>
            <person name="Ortiz D."/>
            <person name="Piller C.R."/>
            <person name="Privatt S.R."/>
            <person name="Schneider S.L."/>
            <person name="Sharp S."/>
            <person name="Smith T.C."/>
            <person name="Stanton J.D."/>
            <person name="Ullery H.E."/>
            <person name="Wilson R.J."/>
            <person name="Serrano M.G."/>
            <person name="Buck G."/>
            <person name="Lee V."/>
            <person name="Wang Y."/>
            <person name="Carvalho R."/>
            <person name="Voegtly L."/>
            <person name="Shi R."/>
            <person name="Duckworth R."/>
            <person name="Johnson A."/>
            <person name="Loviza R."/>
            <person name="Walstead R."/>
            <person name="Shah Z."/>
            <person name="Kiflezghi M."/>
            <person name="Wade K."/>
            <person name="Ball S.L."/>
            <person name="Bradley K.W."/>
            <person name="Asai D.J."/>
            <person name="Bowman C.A."/>
            <person name="Russell D.A."/>
            <person name="Pope W.H."/>
            <person name="Jacobs-Sera D."/>
            <person name="Hendrix R.W."/>
            <person name="Hatfull G.F."/>
        </authorList>
    </citation>
    <scope>NUCLEOTIDE SEQUENCE</scope>
</reference>
<proteinExistence type="predicted"/>
<organism evidence="1">
    <name type="scientific">metagenome</name>
    <dbReference type="NCBI Taxonomy" id="256318"/>
    <lineage>
        <taxon>unclassified sequences</taxon>
        <taxon>metagenomes</taxon>
    </lineage>
</organism>
<dbReference type="EMBL" id="CZKA01000034">
    <property type="protein sequence ID" value="CUR57285.1"/>
    <property type="molecule type" value="Genomic_DNA"/>
</dbReference>